<dbReference type="Proteomes" id="UP000815325">
    <property type="component" value="Unassembled WGS sequence"/>
</dbReference>
<protein>
    <submittedName>
        <fullName evidence="4">Rec8 like protein-domain-containing protein</fullName>
    </submittedName>
</protein>
<accession>A0ABQ7H0W6</accession>
<name>A0ABQ7H0W6_DUNSA</name>
<organism evidence="4 5">
    <name type="scientific">Dunaliella salina</name>
    <name type="common">Green alga</name>
    <name type="synonym">Protococcus salinus</name>
    <dbReference type="NCBI Taxonomy" id="3046"/>
    <lineage>
        <taxon>Eukaryota</taxon>
        <taxon>Viridiplantae</taxon>
        <taxon>Chlorophyta</taxon>
        <taxon>core chlorophytes</taxon>
        <taxon>Chlorophyceae</taxon>
        <taxon>CS clade</taxon>
        <taxon>Chlamydomonadales</taxon>
        <taxon>Dunaliellaceae</taxon>
        <taxon>Dunaliella</taxon>
    </lineage>
</organism>
<dbReference type="InterPro" id="IPR039781">
    <property type="entry name" value="Rad21/Rec8-like"/>
</dbReference>
<proteinExistence type="predicted"/>
<comment type="subcellular location">
    <subcellularLocation>
        <location evidence="1">Nucleus</location>
    </subcellularLocation>
</comment>
<feature type="domain" description="Rad21/Rec8-like protein N-terminal" evidence="3">
    <location>
        <begin position="1"/>
        <end position="92"/>
    </location>
</feature>
<feature type="non-terminal residue" evidence="4">
    <location>
        <position position="222"/>
    </location>
</feature>
<dbReference type="InterPro" id="IPR006910">
    <property type="entry name" value="Rad21_Rec8_N"/>
</dbReference>
<evidence type="ECO:0000256" key="1">
    <source>
        <dbReference type="ARBA" id="ARBA00004123"/>
    </source>
</evidence>
<evidence type="ECO:0000256" key="2">
    <source>
        <dbReference type="ARBA" id="ARBA00023242"/>
    </source>
</evidence>
<reference evidence="4" key="1">
    <citation type="submission" date="2017-08" db="EMBL/GenBank/DDBJ databases">
        <authorList>
            <person name="Polle J.E."/>
            <person name="Barry K."/>
            <person name="Cushman J."/>
            <person name="Schmutz J."/>
            <person name="Tran D."/>
            <person name="Hathwaick L.T."/>
            <person name="Yim W.C."/>
            <person name="Jenkins J."/>
            <person name="Mckie-Krisberg Z.M."/>
            <person name="Prochnik S."/>
            <person name="Lindquist E."/>
            <person name="Dockter R.B."/>
            <person name="Adam C."/>
            <person name="Molina H."/>
            <person name="Bunkerborg J."/>
            <person name="Jin E."/>
            <person name="Buchheim M."/>
            <person name="Magnuson J."/>
        </authorList>
    </citation>
    <scope>NUCLEOTIDE SEQUENCE</scope>
    <source>
        <strain evidence="4">CCAP 19/18</strain>
    </source>
</reference>
<keyword evidence="2" id="KW-0539">Nucleus</keyword>
<dbReference type="PANTHER" id="PTHR12585:SF69">
    <property type="entry name" value="FI11703P"/>
    <property type="match status" value="1"/>
</dbReference>
<dbReference type="EMBL" id="MU069512">
    <property type="protein sequence ID" value="KAF5840495.1"/>
    <property type="molecule type" value="Genomic_DNA"/>
</dbReference>
<evidence type="ECO:0000313" key="5">
    <source>
        <dbReference type="Proteomes" id="UP000815325"/>
    </source>
</evidence>
<comment type="caution">
    <text evidence="4">The sequence shown here is derived from an EMBL/GenBank/DDBJ whole genome shotgun (WGS) entry which is preliminary data.</text>
</comment>
<evidence type="ECO:0000259" key="3">
    <source>
        <dbReference type="Pfam" id="PF04825"/>
    </source>
</evidence>
<dbReference type="Pfam" id="PF04825">
    <property type="entry name" value="Rad21_Rec8_N"/>
    <property type="match status" value="1"/>
</dbReference>
<keyword evidence="5" id="KW-1185">Reference proteome</keyword>
<dbReference type="PANTHER" id="PTHR12585">
    <property type="entry name" value="SCC1 / RAD21 FAMILY MEMBER"/>
    <property type="match status" value="1"/>
</dbReference>
<evidence type="ECO:0000313" key="4">
    <source>
        <dbReference type="EMBL" id="KAF5840495.1"/>
    </source>
</evidence>
<gene>
    <name evidence="4" type="ORF">DUNSADRAFT_16586</name>
</gene>
<sequence length="222" mass="24920">MFYSKDLLSRKSPLGAIWTIAHGKKLSKSKLLGISVQEICNQIANPEVPHSLRLQGILVGGVVVVYNKQSVYLLEDVQDMVRQVREAIHIDNFGGKATLKRGKDKAKRGAIDLDDVVGIMDDAKFSGPFRICGGHRMSSKDVCRRKKLKPYWQTQVTFHTILLGVGGVIYTPHTLEPLKELGLDTFKATKLVRKLHAHSVMYAYKLASTRRALEKTFFNSQQ</sequence>